<dbReference type="GO" id="GO:0015888">
    <property type="term" value="P:thiamine transport"/>
    <property type="evidence" value="ECO:0007669"/>
    <property type="project" value="TreeGrafter"/>
</dbReference>
<dbReference type="PANTHER" id="PTHR30006:SF3">
    <property type="entry name" value="THIAMINE-BINDING PERIPLASMIC PROTEIN"/>
    <property type="match status" value="1"/>
</dbReference>
<keyword evidence="5" id="KW-0574">Periplasm</keyword>
<accession>A0A1G8MVN6</accession>
<dbReference type="PANTHER" id="PTHR30006">
    <property type="entry name" value="THIAMINE-BINDING PERIPLASMIC PROTEIN-RELATED"/>
    <property type="match status" value="1"/>
</dbReference>
<dbReference type="STRING" id="428992.SAMN05216272_11769"/>
<comment type="subcellular location">
    <subcellularLocation>
        <location evidence="1">Periplasm</location>
    </subcellularLocation>
</comment>
<evidence type="ECO:0000256" key="6">
    <source>
        <dbReference type="SAM" id="SignalP"/>
    </source>
</evidence>
<name>A0A1G8MVN6_9PSED</name>
<dbReference type="InterPro" id="IPR006059">
    <property type="entry name" value="SBP"/>
</dbReference>
<dbReference type="Proteomes" id="UP000199636">
    <property type="component" value="Unassembled WGS sequence"/>
</dbReference>
<protein>
    <submittedName>
        <fullName evidence="7">Putative spermidine/putrescine transport system substrate-binding protein</fullName>
    </submittedName>
</protein>
<evidence type="ECO:0000313" key="7">
    <source>
        <dbReference type="EMBL" id="SDI72002.1"/>
    </source>
</evidence>
<keyword evidence="8" id="KW-1185">Reference proteome</keyword>
<dbReference type="GO" id="GO:0030976">
    <property type="term" value="F:thiamine pyrophosphate binding"/>
    <property type="evidence" value="ECO:0007669"/>
    <property type="project" value="TreeGrafter"/>
</dbReference>
<keyword evidence="3" id="KW-0813">Transport</keyword>
<feature type="chain" id="PRO_5011764340" evidence="6">
    <location>
        <begin position="44"/>
        <end position="359"/>
    </location>
</feature>
<dbReference type="AlphaFoldDB" id="A0A1G8MVN6"/>
<keyword evidence="4 6" id="KW-0732">Signal</keyword>
<dbReference type="SUPFAM" id="SSF53850">
    <property type="entry name" value="Periplasmic binding protein-like II"/>
    <property type="match status" value="1"/>
</dbReference>
<sequence length="359" mass="38722">MSGHNDPLAYKHNNEGMHMVFKKRAAAAMIAAVLGLAGGIASAADSVSFVSWGGTTQDAQKQAWADPFSATSGIHVVQDGPTDYGKLKAMVESGNVQWDVVDVEADFALRAASEGLLEPLDFKVIDRSKIDPRFASDHGVGSFYFSFVLGYNQGKLGGHAPQDWTALFDTKTYPGKRALYKWPSPGVLELALLADGVPADKLYPLDLDRAFKKLDSIKKDIVWWGGGAQSQQLLASGEASLGQFWNGRVYALQQDGAPVGVSWKQNLVMADFLVVPKGSKNKDAAMKLIAQAASAKGQADFANLTAYAPVNVDSVSLLKPELAPNLPTAYAKEQITLDYAYWAKNGPAIAARWNEWLVK</sequence>
<evidence type="ECO:0000256" key="5">
    <source>
        <dbReference type="ARBA" id="ARBA00022764"/>
    </source>
</evidence>
<evidence type="ECO:0000256" key="3">
    <source>
        <dbReference type="ARBA" id="ARBA00022448"/>
    </source>
</evidence>
<comment type="similarity">
    <text evidence="2">Belongs to the bacterial solute-binding protein 1 family.</text>
</comment>
<gene>
    <name evidence="7" type="ORF">SAMN05216272_11769</name>
</gene>
<evidence type="ECO:0000313" key="8">
    <source>
        <dbReference type="Proteomes" id="UP000199636"/>
    </source>
</evidence>
<dbReference type="CDD" id="cd13589">
    <property type="entry name" value="PBP2_polyamine_RpCGA009"/>
    <property type="match status" value="1"/>
</dbReference>
<dbReference type="Pfam" id="PF13416">
    <property type="entry name" value="SBP_bac_8"/>
    <property type="match status" value="1"/>
</dbReference>
<reference evidence="8" key="1">
    <citation type="submission" date="2016-10" db="EMBL/GenBank/DDBJ databases">
        <authorList>
            <person name="Varghese N."/>
            <person name="Submissions S."/>
        </authorList>
    </citation>
    <scope>NUCLEOTIDE SEQUENCE [LARGE SCALE GENOMIC DNA]</scope>
    <source>
        <strain evidence="8">CCM 7469</strain>
    </source>
</reference>
<dbReference type="Gene3D" id="3.40.190.10">
    <property type="entry name" value="Periplasmic binding protein-like II"/>
    <property type="match status" value="2"/>
</dbReference>
<dbReference type="GO" id="GO:0030288">
    <property type="term" value="C:outer membrane-bounded periplasmic space"/>
    <property type="evidence" value="ECO:0007669"/>
    <property type="project" value="TreeGrafter"/>
</dbReference>
<feature type="signal peptide" evidence="6">
    <location>
        <begin position="1"/>
        <end position="43"/>
    </location>
</feature>
<evidence type="ECO:0000256" key="4">
    <source>
        <dbReference type="ARBA" id="ARBA00022729"/>
    </source>
</evidence>
<dbReference type="EMBL" id="FNDS01000017">
    <property type="protein sequence ID" value="SDI72002.1"/>
    <property type="molecule type" value="Genomic_DNA"/>
</dbReference>
<dbReference type="GO" id="GO:0030975">
    <property type="term" value="F:thiamine binding"/>
    <property type="evidence" value="ECO:0007669"/>
    <property type="project" value="TreeGrafter"/>
</dbReference>
<evidence type="ECO:0000256" key="2">
    <source>
        <dbReference type="ARBA" id="ARBA00008520"/>
    </source>
</evidence>
<organism evidence="7 8">
    <name type="scientific">Pseudomonas panipatensis</name>
    <dbReference type="NCBI Taxonomy" id="428992"/>
    <lineage>
        <taxon>Bacteria</taxon>
        <taxon>Pseudomonadati</taxon>
        <taxon>Pseudomonadota</taxon>
        <taxon>Gammaproteobacteria</taxon>
        <taxon>Pseudomonadales</taxon>
        <taxon>Pseudomonadaceae</taxon>
        <taxon>Pseudomonas</taxon>
    </lineage>
</organism>
<evidence type="ECO:0000256" key="1">
    <source>
        <dbReference type="ARBA" id="ARBA00004418"/>
    </source>
</evidence>
<proteinExistence type="inferred from homology"/>